<accession>A0ABT4HWL5</accession>
<dbReference type="PRINTS" id="PR01590">
    <property type="entry name" value="HTHFIS"/>
</dbReference>
<dbReference type="Proteomes" id="UP001067708">
    <property type="component" value="Unassembled WGS sequence"/>
</dbReference>
<organism evidence="3 4">
    <name type="scientific">Brevibacillus halotolerans</name>
    <dbReference type="NCBI Taxonomy" id="1507437"/>
    <lineage>
        <taxon>Bacteria</taxon>
        <taxon>Bacillati</taxon>
        <taxon>Bacillota</taxon>
        <taxon>Bacilli</taxon>
        <taxon>Bacillales</taxon>
        <taxon>Paenibacillaceae</taxon>
        <taxon>Brevibacillus</taxon>
    </lineage>
</organism>
<name>A0ABT4HWL5_9BACL</name>
<comment type="caution">
    <text evidence="3">The sequence shown here is derived from an EMBL/GenBank/DDBJ whole genome shotgun (WGS) entry which is preliminary data.</text>
</comment>
<gene>
    <name evidence="3" type="ORF">O0535_10485</name>
</gene>
<dbReference type="InterPro" id="IPR002197">
    <property type="entry name" value="HTH_Fis"/>
</dbReference>
<evidence type="ECO:0000313" key="4">
    <source>
        <dbReference type="Proteomes" id="UP001067708"/>
    </source>
</evidence>
<evidence type="ECO:0000256" key="1">
    <source>
        <dbReference type="SAM" id="MobiDB-lite"/>
    </source>
</evidence>
<feature type="compositionally biased region" description="Polar residues" evidence="1">
    <location>
        <begin position="23"/>
        <end position="37"/>
    </location>
</feature>
<sequence>MNEIQVVTRNHIAHQQKELSSAYVASTASPSASNQTKSDAHGMHNEYVPARYGREGDVEKTKIWQALERTYGNIKAAAQLLGMSRGTLYNKMKRYGLSEEYNKQ</sequence>
<dbReference type="SUPFAM" id="SSF46689">
    <property type="entry name" value="Homeodomain-like"/>
    <property type="match status" value="1"/>
</dbReference>
<feature type="region of interest" description="Disordered" evidence="1">
    <location>
        <begin position="21"/>
        <end position="44"/>
    </location>
</feature>
<dbReference type="Gene3D" id="1.10.10.60">
    <property type="entry name" value="Homeodomain-like"/>
    <property type="match status" value="1"/>
</dbReference>
<protein>
    <recommendedName>
        <fullName evidence="2">DNA binding HTH domain-containing protein</fullName>
    </recommendedName>
</protein>
<evidence type="ECO:0000259" key="2">
    <source>
        <dbReference type="Pfam" id="PF02954"/>
    </source>
</evidence>
<reference evidence="3" key="1">
    <citation type="submission" date="2022-09" db="EMBL/GenBank/DDBJ databases">
        <title>Genome analysis and characterization of larvicidal activity of Brevibacillus strains.</title>
        <authorList>
            <person name="Patrusheva E.V."/>
            <person name="Izotova A.O."/>
            <person name="Toshchakov S.V."/>
            <person name="Sineoky S.P."/>
        </authorList>
    </citation>
    <scope>NUCLEOTIDE SEQUENCE</scope>
    <source>
        <strain evidence="3">VKPM_B-13244</strain>
    </source>
</reference>
<dbReference type="EMBL" id="JAPTNG010000007">
    <property type="protein sequence ID" value="MCZ0831195.1"/>
    <property type="molecule type" value="Genomic_DNA"/>
</dbReference>
<keyword evidence="4" id="KW-1185">Reference proteome</keyword>
<dbReference type="Pfam" id="PF02954">
    <property type="entry name" value="HTH_8"/>
    <property type="match status" value="1"/>
</dbReference>
<feature type="domain" description="DNA binding HTH" evidence="2">
    <location>
        <begin position="57"/>
        <end position="95"/>
    </location>
</feature>
<evidence type="ECO:0000313" key="3">
    <source>
        <dbReference type="EMBL" id="MCZ0831195.1"/>
    </source>
</evidence>
<dbReference type="InterPro" id="IPR009057">
    <property type="entry name" value="Homeodomain-like_sf"/>
</dbReference>
<proteinExistence type="predicted"/>